<proteinExistence type="predicted"/>
<feature type="transmembrane region" description="Helical" evidence="1">
    <location>
        <begin position="161"/>
        <end position="185"/>
    </location>
</feature>
<dbReference type="Proteomes" id="UP000570361">
    <property type="component" value="Unassembled WGS sequence"/>
</dbReference>
<evidence type="ECO:0000313" key="4">
    <source>
        <dbReference type="Proteomes" id="UP000570361"/>
    </source>
</evidence>
<feature type="transmembrane region" description="Helical" evidence="1">
    <location>
        <begin position="69"/>
        <end position="89"/>
    </location>
</feature>
<dbReference type="Gene3D" id="3.30.70.270">
    <property type="match status" value="1"/>
</dbReference>
<dbReference type="GO" id="GO:1902201">
    <property type="term" value="P:negative regulation of bacterial-type flagellum-dependent cell motility"/>
    <property type="evidence" value="ECO:0007669"/>
    <property type="project" value="TreeGrafter"/>
</dbReference>
<dbReference type="InterPro" id="IPR029787">
    <property type="entry name" value="Nucleotide_cyclase"/>
</dbReference>
<name>A0A7W5AUQ2_9BACL</name>
<dbReference type="FunFam" id="3.30.70.270:FF:000001">
    <property type="entry name" value="Diguanylate cyclase domain protein"/>
    <property type="match status" value="1"/>
</dbReference>
<dbReference type="InterPro" id="IPR031621">
    <property type="entry name" value="HisKA_7TM"/>
</dbReference>
<feature type="transmembrane region" description="Helical" evidence="1">
    <location>
        <begin position="125"/>
        <end position="149"/>
    </location>
</feature>
<dbReference type="GO" id="GO:0043709">
    <property type="term" value="P:cell adhesion involved in single-species biofilm formation"/>
    <property type="evidence" value="ECO:0007669"/>
    <property type="project" value="TreeGrafter"/>
</dbReference>
<dbReference type="InterPro" id="IPR000160">
    <property type="entry name" value="GGDEF_dom"/>
</dbReference>
<evidence type="ECO:0000256" key="1">
    <source>
        <dbReference type="SAM" id="Phobius"/>
    </source>
</evidence>
<reference evidence="3 4" key="1">
    <citation type="submission" date="2020-08" db="EMBL/GenBank/DDBJ databases">
        <title>Genomic Encyclopedia of Type Strains, Phase III (KMG-III): the genomes of soil and plant-associated and newly described type strains.</title>
        <authorList>
            <person name="Whitman W."/>
        </authorList>
    </citation>
    <scope>NUCLEOTIDE SEQUENCE [LARGE SCALE GENOMIC DNA]</scope>
    <source>
        <strain evidence="3 4">CECT 5862</strain>
    </source>
</reference>
<dbReference type="NCBIfam" id="TIGR00254">
    <property type="entry name" value="GGDEF"/>
    <property type="match status" value="1"/>
</dbReference>
<sequence length="545" mass="61685">MMTVGLMAWINLGLFLVLFAMFIHILTHSVITVLHKTYLLFHFCLMLWPLGQFAASITDSAQTQQFHLTLSYVGLSLVGYGWLMFALSLTGHIEGMRRRVMLLLCLPALAVAIGFSWAFEGHFDMLLWTMQLELFVYAFGSLALLIDAYRKVSAVRERQRIGMAITGLLILIAFGLLELTVNILLRQHFPSIPGILTVGSVVSCSYFMLMIEKRGLLDILRIAQQDVFDTISTGLIVLDDEDYVLEKNQSVLPFMRQDEQGRFDLERLLSEALHGEEQESFLAAYRSDPPKRASTELTLLGDHGRAVHLLIDQAPVVVARRRIGRVITVHDVTQMRQLIDETHMQNEQLMDRNRELIRMQDELFAANRQLEQLAVTDSLTGCYNRRYLMEHMEREVMANSRYGIAYSLFLFDIDLFKSVNDVHGHVIGDEVIRSTAEIVRNTLRRTDTLARYGGEEFAVYLPHTGASQADMLAQRIRTAVENNEINMGNGEDSIGVTISIGVLTIEPLHGSGINDPKRYVEALFAKADEALYRAKGEGRNRVVNL</sequence>
<dbReference type="Pfam" id="PF16927">
    <property type="entry name" value="HisKA_7TM"/>
    <property type="match status" value="1"/>
</dbReference>
<accession>A0A7W5AUQ2</accession>
<dbReference type="InterPro" id="IPR050469">
    <property type="entry name" value="Diguanylate_Cyclase"/>
</dbReference>
<dbReference type="Pfam" id="PF00990">
    <property type="entry name" value="GGDEF"/>
    <property type="match status" value="1"/>
</dbReference>
<dbReference type="SMART" id="SM00267">
    <property type="entry name" value="GGDEF"/>
    <property type="match status" value="1"/>
</dbReference>
<dbReference type="InterPro" id="IPR043128">
    <property type="entry name" value="Rev_trsase/Diguanyl_cyclase"/>
</dbReference>
<keyword evidence="1" id="KW-1133">Transmembrane helix</keyword>
<keyword evidence="4" id="KW-1185">Reference proteome</keyword>
<dbReference type="Gene3D" id="3.30.450.20">
    <property type="entry name" value="PAS domain"/>
    <property type="match status" value="1"/>
</dbReference>
<dbReference type="AlphaFoldDB" id="A0A7W5AUQ2"/>
<feature type="transmembrane region" description="Helical" evidence="1">
    <location>
        <begin position="191"/>
        <end position="211"/>
    </location>
</feature>
<dbReference type="SUPFAM" id="SSF55073">
    <property type="entry name" value="Nucleotide cyclase"/>
    <property type="match status" value="1"/>
</dbReference>
<feature type="transmembrane region" description="Helical" evidence="1">
    <location>
        <begin position="6"/>
        <end position="26"/>
    </location>
</feature>
<keyword evidence="1" id="KW-0472">Membrane</keyword>
<evidence type="ECO:0000313" key="3">
    <source>
        <dbReference type="EMBL" id="MBB3108516.1"/>
    </source>
</evidence>
<feature type="transmembrane region" description="Helical" evidence="1">
    <location>
        <begin position="38"/>
        <end position="57"/>
    </location>
</feature>
<protein>
    <submittedName>
        <fullName evidence="3">Diguanylate cyclase (GGDEF)-like protein</fullName>
    </submittedName>
</protein>
<organism evidence="3 4">
    <name type="scientific">Paenibacillus phyllosphaerae</name>
    <dbReference type="NCBI Taxonomy" id="274593"/>
    <lineage>
        <taxon>Bacteria</taxon>
        <taxon>Bacillati</taxon>
        <taxon>Bacillota</taxon>
        <taxon>Bacilli</taxon>
        <taxon>Bacillales</taxon>
        <taxon>Paenibacillaceae</taxon>
        <taxon>Paenibacillus</taxon>
    </lineage>
</organism>
<comment type="caution">
    <text evidence="3">The sequence shown here is derived from an EMBL/GenBank/DDBJ whole genome shotgun (WGS) entry which is preliminary data.</text>
</comment>
<feature type="transmembrane region" description="Helical" evidence="1">
    <location>
        <begin position="101"/>
        <end position="119"/>
    </location>
</feature>
<gene>
    <name evidence="3" type="ORF">FHS18_000544</name>
</gene>
<dbReference type="RefSeq" id="WP_183596640.1">
    <property type="nucleotide sequence ID" value="NZ_JACHXK010000001.1"/>
</dbReference>
<dbReference type="PANTHER" id="PTHR45138">
    <property type="entry name" value="REGULATORY COMPONENTS OF SENSORY TRANSDUCTION SYSTEM"/>
    <property type="match status" value="1"/>
</dbReference>
<keyword evidence="1" id="KW-0812">Transmembrane</keyword>
<evidence type="ECO:0000259" key="2">
    <source>
        <dbReference type="PROSITE" id="PS50887"/>
    </source>
</evidence>
<feature type="domain" description="GGDEF" evidence="2">
    <location>
        <begin position="404"/>
        <end position="545"/>
    </location>
</feature>
<dbReference type="PROSITE" id="PS50887">
    <property type="entry name" value="GGDEF"/>
    <property type="match status" value="1"/>
</dbReference>
<dbReference type="GO" id="GO:0005886">
    <property type="term" value="C:plasma membrane"/>
    <property type="evidence" value="ECO:0007669"/>
    <property type="project" value="TreeGrafter"/>
</dbReference>
<dbReference type="GO" id="GO:0052621">
    <property type="term" value="F:diguanylate cyclase activity"/>
    <property type="evidence" value="ECO:0007669"/>
    <property type="project" value="TreeGrafter"/>
</dbReference>
<dbReference type="CDD" id="cd01949">
    <property type="entry name" value="GGDEF"/>
    <property type="match status" value="1"/>
</dbReference>
<dbReference type="EMBL" id="JACHXK010000001">
    <property type="protein sequence ID" value="MBB3108516.1"/>
    <property type="molecule type" value="Genomic_DNA"/>
</dbReference>
<dbReference type="PANTHER" id="PTHR45138:SF9">
    <property type="entry name" value="DIGUANYLATE CYCLASE DGCM-RELATED"/>
    <property type="match status" value="1"/>
</dbReference>